<sequence>KTNTNYTFTKSDIYNIALTQLESILLKNGTTLANFLSMLIPTPLSEPPLYQNHLLNAELQYDVELLENRMTKLNI</sequence>
<organism evidence="1 2">
    <name type="scientific">Racocetra persica</name>
    <dbReference type="NCBI Taxonomy" id="160502"/>
    <lineage>
        <taxon>Eukaryota</taxon>
        <taxon>Fungi</taxon>
        <taxon>Fungi incertae sedis</taxon>
        <taxon>Mucoromycota</taxon>
        <taxon>Glomeromycotina</taxon>
        <taxon>Glomeromycetes</taxon>
        <taxon>Diversisporales</taxon>
        <taxon>Gigasporaceae</taxon>
        <taxon>Racocetra</taxon>
    </lineage>
</organism>
<keyword evidence="2" id="KW-1185">Reference proteome</keyword>
<accession>A0ACA9KIR9</accession>
<dbReference type="Proteomes" id="UP000789920">
    <property type="component" value="Unassembled WGS sequence"/>
</dbReference>
<proteinExistence type="predicted"/>
<evidence type="ECO:0000313" key="2">
    <source>
        <dbReference type="Proteomes" id="UP000789920"/>
    </source>
</evidence>
<dbReference type="EMBL" id="CAJVQC010000623">
    <property type="protein sequence ID" value="CAG8475921.1"/>
    <property type="molecule type" value="Genomic_DNA"/>
</dbReference>
<gene>
    <name evidence="1" type="ORF">RPERSI_LOCUS772</name>
</gene>
<protein>
    <submittedName>
        <fullName evidence="1">28920_t:CDS:1</fullName>
    </submittedName>
</protein>
<feature type="non-terminal residue" evidence="1">
    <location>
        <position position="1"/>
    </location>
</feature>
<evidence type="ECO:0000313" key="1">
    <source>
        <dbReference type="EMBL" id="CAG8475921.1"/>
    </source>
</evidence>
<name>A0ACA9KIR9_9GLOM</name>
<comment type="caution">
    <text evidence="1">The sequence shown here is derived from an EMBL/GenBank/DDBJ whole genome shotgun (WGS) entry which is preliminary data.</text>
</comment>
<reference evidence="1" key="1">
    <citation type="submission" date="2021-06" db="EMBL/GenBank/DDBJ databases">
        <authorList>
            <person name="Kallberg Y."/>
            <person name="Tangrot J."/>
            <person name="Rosling A."/>
        </authorList>
    </citation>
    <scope>NUCLEOTIDE SEQUENCE</scope>
    <source>
        <strain evidence="1">MA461A</strain>
    </source>
</reference>